<keyword evidence="2" id="KW-1133">Transmembrane helix</keyword>
<dbReference type="FunFam" id="2.60.40.10:FF:001540">
    <property type="entry name" value="Immunoglobulin heavy constant gamma 1"/>
    <property type="match status" value="1"/>
</dbReference>
<protein>
    <recommendedName>
        <fullName evidence="3">Ig-like domain-containing protein</fullName>
    </recommendedName>
</protein>
<dbReference type="SUPFAM" id="SSF48726">
    <property type="entry name" value="Immunoglobulin"/>
    <property type="match status" value="3"/>
</dbReference>
<accession>A0AAW0H751</accession>
<dbReference type="Proteomes" id="UP001488838">
    <property type="component" value="Unassembled WGS sequence"/>
</dbReference>
<feature type="transmembrane region" description="Helical" evidence="2">
    <location>
        <begin position="329"/>
        <end position="354"/>
    </location>
</feature>
<dbReference type="PROSITE" id="PS50835">
    <property type="entry name" value="IG_LIKE"/>
    <property type="match status" value="3"/>
</dbReference>
<dbReference type="SMART" id="SM00407">
    <property type="entry name" value="IGc1"/>
    <property type="match status" value="2"/>
</dbReference>
<dbReference type="FunFam" id="2.60.40.10:FF:001129">
    <property type="entry name" value="Immunoglobulin heavy constant gamma 1"/>
    <property type="match status" value="1"/>
</dbReference>
<dbReference type="InterPro" id="IPR007110">
    <property type="entry name" value="Ig-like_dom"/>
</dbReference>
<dbReference type="InterPro" id="IPR003597">
    <property type="entry name" value="Ig_C1-set"/>
</dbReference>
<dbReference type="AlphaFoldDB" id="A0AAW0H751"/>
<keyword evidence="2" id="KW-0472">Membrane</keyword>
<dbReference type="Pfam" id="PF07654">
    <property type="entry name" value="C1-set"/>
    <property type="match status" value="3"/>
</dbReference>
<organism evidence="4 5">
    <name type="scientific">Myodes glareolus</name>
    <name type="common">Bank vole</name>
    <name type="synonym">Clethrionomys glareolus</name>
    <dbReference type="NCBI Taxonomy" id="447135"/>
    <lineage>
        <taxon>Eukaryota</taxon>
        <taxon>Metazoa</taxon>
        <taxon>Chordata</taxon>
        <taxon>Craniata</taxon>
        <taxon>Vertebrata</taxon>
        <taxon>Euteleostomi</taxon>
        <taxon>Mammalia</taxon>
        <taxon>Eutheria</taxon>
        <taxon>Euarchontoglires</taxon>
        <taxon>Glires</taxon>
        <taxon>Rodentia</taxon>
        <taxon>Myomorpha</taxon>
        <taxon>Muroidea</taxon>
        <taxon>Cricetidae</taxon>
        <taxon>Arvicolinae</taxon>
        <taxon>Myodes</taxon>
    </lineage>
</organism>
<dbReference type="InterPro" id="IPR036179">
    <property type="entry name" value="Ig-like_dom_sf"/>
</dbReference>
<dbReference type="GO" id="GO:0034987">
    <property type="term" value="F:immunoglobulin receptor binding"/>
    <property type="evidence" value="ECO:0007669"/>
    <property type="project" value="UniProtKB-ARBA"/>
</dbReference>
<keyword evidence="5" id="KW-1185">Reference proteome</keyword>
<keyword evidence="2" id="KW-0812">Transmembrane</keyword>
<dbReference type="InterPro" id="IPR050380">
    <property type="entry name" value="Immune_Resp_Modulators"/>
</dbReference>
<dbReference type="InterPro" id="IPR013783">
    <property type="entry name" value="Ig-like_fold"/>
</dbReference>
<evidence type="ECO:0000259" key="3">
    <source>
        <dbReference type="PROSITE" id="PS50835"/>
    </source>
</evidence>
<reference evidence="4 5" key="1">
    <citation type="journal article" date="2023" name="bioRxiv">
        <title>Conserved and derived expression patterns and positive selection on dental genes reveal complex evolutionary context of ever-growing rodent molars.</title>
        <authorList>
            <person name="Calamari Z.T."/>
            <person name="Song A."/>
            <person name="Cohen E."/>
            <person name="Akter M."/>
            <person name="Roy R.D."/>
            <person name="Hallikas O."/>
            <person name="Christensen M.M."/>
            <person name="Li P."/>
            <person name="Marangoni P."/>
            <person name="Jernvall J."/>
            <person name="Klein O.D."/>
        </authorList>
    </citation>
    <scope>NUCLEOTIDE SEQUENCE [LARGE SCALE GENOMIC DNA]</scope>
    <source>
        <strain evidence="4">V071</strain>
    </source>
</reference>
<dbReference type="PANTHER" id="PTHR23411">
    <property type="entry name" value="TAPASIN"/>
    <property type="match status" value="1"/>
</dbReference>
<evidence type="ECO:0000313" key="4">
    <source>
        <dbReference type="EMBL" id="KAK7797198.1"/>
    </source>
</evidence>
<feature type="domain" description="Ig-like" evidence="3">
    <location>
        <begin position="8"/>
        <end position="100"/>
    </location>
</feature>
<name>A0AAW0H751_MYOGA</name>
<comment type="caution">
    <text evidence="4">The sequence shown here is derived from an EMBL/GenBank/DDBJ whole genome shotgun (WGS) entry which is preliminary data.</text>
</comment>
<proteinExistence type="predicted"/>
<evidence type="ECO:0000256" key="1">
    <source>
        <dbReference type="ARBA" id="ARBA00023319"/>
    </source>
</evidence>
<keyword evidence="1" id="KW-0393">Immunoglobulin domain</keyword>
<evidence type="ECO:0000313" key="5">
    <source>
        <dbReference type="Proteomes" id="UP001488838"/>
    </source>
</evidence>
<feature type="domain" description="Ig-like" evidence="3">
    <location>
        <begin position="111"/>
        <end position="203"/>
    </location>
</feature>
<dbReference type="Gene3D" id="2.60.40.10">
    <property type="entry name" value="Immunoglobulins"/>
    <property type="match status" value="3"/>
</dbReference>
<sequence>MWATTTAPSVYPLAPGSEGTTGSTVTLGCLVKGYFPEPATITWNSGTLTSGVHIFPAVLDSGLYSLSSSVTVPSSMWPSQTVTCNVAHPASSTKVDKKVVPETSSVFIFPPKLKDILTISRNPKITCVVVDISQDDPKIQFSWFIDGKEVHDAQEQPRELQFNSTFREVSVLPILHQDWLNGKEYKCKVNSEDFPAPIVKTISKTTGQLRVPQVYTIPPPKEQMTKDEVSLTCMIMGFYPQDIDVEWQRNGEPEQNYRNTQPVLDTDESYFLYSKLNVKKSDWERGNTFVCSVVHEALHNHHTEKNLSYTSEVELDDNCAEALDGELDGLWTTITIFITLFLLSVCYSATVTLFKVKWIFSSVMGLKQTLAPDYKNMIGQGP</sequence>
<dbReference type="CDD" id="cd21817">
    <property type="entry name" value="IgC1_CH1_IgEG"/>
    <property type="match status" value="1"/>
</dbReference>
<dbReference type="CDD" id="cd05768">
    <property type="entry name" value="IgC1_CH3_IgAGD_CH4_IgAEM"/>
    <property type="match status" value="1"/>
</dbReference>
<dbReference type="FunFam" id="2.60.40.10:FF:000463">
    <property type="entry name" value="Immunoglobulin heavy constant gamma 1"/>
    <property type="match status" value="1"/>
</dbReference>
<feature type="domain" description="Ig-like" evidence="3">
    <location>
        <begin position="212"/>
        <end position="308"/>
    </location>
</feature>
<dbReference type="PROSITE" id="PS00290">
    <property type="entry name" value="IG_MHC"/>
    <property type="match status" value="1"/>
</dbReference>
<evidence type="ECO:0000256" key="2">
    <source>
        <dbReference type="SAM" id="Phobius"/>
    </source>
</evidence>
<dbReference type="InterPro" id="IPR003006">
    <property type="entry name" value="Ig/MHC_CS"/>
</dbReference>
<gene>
    <name evidence="4" type="ORF">U0070_003673</name>
</gene>
<dbReference type="EMBL" id="JBBHLL010000880">
    <property type="protein sequence ID" value="KAK7797198.1"/>
    <property type="molecule type" value="Genomic_DNA"/>
</dbReference>